<dbReference type="PANTHER" id="PTHR42693">
    <property type="entry name" value="ARYLSULFATASE FAMILY MEMBER"/>
    <property type="match status" value="1"/>
</dbReference>
<dbReference type="Gene3D" id="3.40.720.10">
    <property type="entry name" value="Alkaline Phosphatase, subunit A"/>
    <property type="match status" value="1"/>
</dbReference>
<dbReference type="GO" id="GO:0046872">
    <property type="term" value="F:metal ion binding"/>
    <property type="evidence" value="ECO:0007669"/>
    <property type="project" value="UniProtKB-KW"/>
</dbReference>
<feature type="chain" id="PRO_5022910652" evidence="5">
    <location>
        <begin position="28"/>
        <end position="600"/>
    </location>
</feature>
<dbReference type="PANTHER" id="PTHR42693:SF53">
    <property type="entry name" value="ENDO-4-O-SULFATASE"/>
    <property type="match status" value="1"/>
</dbReference>
<evidence type="ECO:0000313" key="8">
    <source>
        <dbReference type="Proteomes" id="UP000317243"/>
    </source>
</evidence>
<protein>
    <submittedName>
        <fullName evidence="7">Arylsulfatase</fullName>
        <ecNumber evidence="7">3.1.6.1</ecNumber>
    </submittedName>
</protein>
<dbReference type="SUPFAM" id="SSF53649">
    <property type="entry name" value="Alkaline phosphatase-like"/>
    <property type="match status" value="1"/>
</dbReference>
<feature type="domain" description="Sulfatase N-terminal" evidence="6">
    <location>
        <begin position="40"/>
        <end position="347"/>
    </location>
</feature>
<evidence type="ECO:0000256" key="3">
    <source>
        <dbReference type="ARBA" id="ARBA00022801"/>
    </source>
</evidence>
<dbReference type="GO" id="GO:0004065">
    <property type="term" value="F:arylsulfatase activity"/>
    <property type="evidence" value="ECO:0007669"/>
    <property type="project" value="UniProtKB-EC"/>
</dbReference>
<name>A0A5C5X0Z9_9PLAN</name>
<dbReference type="InterPro" id="IPR024607">
    <property type="entry name" value="Sulfatase_CS"/>
</dbReference>
<dbReference type="Proteomes" id="UP000317243">
    <property type="component" value="Unassembled WGS sequence"/>
</dbReference>
<evidence type="ECO:0000256" key="4">
    <source>
        <dbReference type="ARBA" id="ARBA00022837"/>
    </source>
</evidence>
<evidence type="ECO:0000259" key="6">
    <source>
        <dbReference type="Pfam" id="PF00884"/>
    </source>
</evidence>
<keyword evidence="8" id="KW-1185">Reference proteome</keyword>
<dbReference type="Gene3D" id="3.30.1120.10">
    <property type="match status" value="1"/>
</dbReference>
<dbReference type="RefSeq" id="WP_231740899.1">
    <property type="nucleotide sequence ID" value="NZ_SIHI01000002.1"/>
</dbReference>
<dbReference type="InterPro" id="IPR050738">
    <property type="entry name" value="Sulfatase"/>
</dbReference>
<dbReference type="PROSITE" id="PS00523">
    <property type="entry name" value="SULFATASE_1"/>
    <property type="match status" value="1"/>
</dbReference>
<dbReference type="EC" id="3.1.6.1" evidence="7"/>
<sequence length="600" mass="67456" precursor="true">MSESRWRQLCIACVCVLKILMCDGFQAAAAQADSSANSRPNVVVILTDDQGWGDLSLNGNTNLKTPNIDSLAADGARFDRFYVCPVCSPTRAEFLTGRYHPRSGVYSTSAGGERMNLNEKTIADVFREAGYQTAAFGKWHNGMQYPYHPNGRGFDEFYGFCSGHWGHYFDWMLERNGELVQGNGFTVDDFTTRAMEFIDKHQDESFFVYLPYNTPHSPMQVPQKYWDRHRSQKLEMRSDNPGKENIGHTRAALAMCENIDDNVGRLLAKLEERDLTDNTIVVYFCDNGPNGNRWNGGMKGRKGSTDEGGVRSPCLIRWPGEIPAGEVITEIVGAIDLLPTLADMCGIDLKGHPAELDGISLNPLLTGENTSWSDRTIFSHWRNRVSARTQRFRLDHEGQLFDMQSDPGQKENVAAEFPEVAKQLKAQVEEWKQTVLEGYDQDDRPFLVGHPDFEATQIPARDGTAHGTIKRSNRFPNCSYFTNWVSVDDAIQWDVEVVEDGEFQVDLYYTCEADDVGCVMELSCGDSSVMTRIETPNDPPVVGAEEDRVERQESYVKEFLPVSMGTITLKKGPGQLVLKALEIPGDEAIEFRLLMLRRVD</sequence>
<dbReference type="CDD" id="cd16146">
    <property type="entry name" value="ARS_like"/>
    <property type="match status" value="1"/>
</dbReference>
<keyword evidence="4" id="KW-0106">Calcium</keyword>
<dbReference type="InterPro" id="IPR017850">
    <property type="entry name" value="Alkaline_phosphatase_core_sf"/>
</dbReference>
<feature type="signal peptide" evidence="5">
    <location>
        <begin position="1"/>
        <end position="27"/>
    </location>
</feature>
<accession>A0A5C5X0Z9</accession>
<keyword evidence="2" id="KW-0479">Metal-binding</keyword>
<organism evidence="7 8">
    <name type="scientific">Thalassoglobus neptunius</name>
    <dbReference type="NCBI Taxonomy" id="1938619"/>
    <lineage>
        <taxon>Bacteria</taxon>
        <taxon>Pseudomonadati</taxon>
        <taxon>Planctomycetota</taxon>
        <taxon>Planctomycetia</taxon>
        <taxon>Planctomycetales</taxon>
        <taxon>Planctomycetaceae</taxon>
        <taxon>Thalassoglobus</taxon>
    </lineage>
</organism>
<reference evidence="7 8" key="1">
    <citation type="submission" date="2019-02" db="EMBL/GenBank/DDBJ databases">
        <title>Deep-cultivation of Planctomycetes and their phenomic and genomic characterization uncovers novel biology.</title>
        <authorList>
            <person name="Wiegand S."/>
            <person name="Jogler M."/>
            <person name="Boedeker C."/>
            <person name="Pinto D."/>
            <person name="Vollmers J."/>
            <person name="Rivas-Marin E."/>
            <person name="Kohn T."/>
            <person name="Peeters S.H."/>
            <person name="Heuer A."/>
            <person name="Rast P."/>
            <person name="Oberbeckmann S."/>
            <person name="Bunk B."/>
            <person name="Jeske O."/>
            <person name="Meyerdierks A."/>
            <person name="Storesund J.E."/>
            <person name="Kallscheuer N."/>
            <person name="Luecker S."/>
            <person name="Lage O.M."/>
            <person name="Pohl T."/>
            <person name="Merkel B.J."/>
            <person name="Hornburger P."/>
            <person name="Mueller R.-W."/>
            <person name="Bruemmer F."/>
            <person name="Labrenz M."/>
            <person name="Spormann A.M."/>
            <person name="Op Den Camp H."/>
            <person name="Overmann J."/>
            <person name="Amann R."/>
            <person name="Jetten M.S.M."/>
            <person name="Mascher T."/>
            <person name="Medema M.H."/>
            <person name="Devos D.P."/>
            <person name="Kaster A.-K."/>
            <person name="Ovreas L."/>
            <person name="Rohde M."/>
            <person name="Galperin M.Y."/>
            <person name="Jogler C."/>
        </authorList>
    </citation>
    <scope>NUCLEOTIDE SEQUENCE [LARGE SCALE GENOMIC DNA]</scope>
    <source>
        <strain evidence="7 8">KOR42</strain>
    </source>
</reference>
<comment type="similarity">
    <text evidence="1">Belongs to the sulfatase family.</text>
</comment>
<comment type="caution">
    <text evidence="7">The sequence shown here is derived from an EMBL/GenBank/DDBJ whole genome shotgun (WGS) entry which is preliminary data.</text>
</comment>
<keyword evidence="5" id="KW-0732">Signal</keyword>
<dbReference type="AlphaFoldDB" id="A0A5C5X0Z9"/>
<keyword evidence="3 7" id="KW-0378">Hydrolase</keyword>
<gene>
    <name evidence="7" type="primary">atsA_32</name>
    <name evidence="7" type="ORF">KOR42_26460</name>
</gene>
<evidence type="ECO:0000256" key="1">
    <source>
        <dbReference type="ARBA" id="ARBA00008779"/>
    </source>
</evidence>
<dbReference type="InterPro" id="IPR000917">
    <property type="entry name" value="Sulfatase_N"/>
</dbReference>
<evidence type="ECO:0000313" key="7">
    <source>
        <dbReference type="EMBL" id="TWT55835.1"/>
    </source>
</evidence>
<dbReference type="EMBL" id="SIHI01000002">
    <property type="protein sequence ID" value="TWT55835.1"/>
    <property type="molecule type" value="Genomic_DNA"/>
</dbReference>
<dbReference type="Pfam" id="PF00884">
    <property type="entry name" value="Sulfatase"/>
    <property type="match status" value="1"/>
</dbReference>
<proteinExistence type="inferred from homology"/>
<evidence type="ECO:0000256" key="5">
    <source>
        <dbReference type="SAM" id="SignalP"/>
    </source>
</evidence>
<evidence type="ECO:0000256" key="2">
    <source>
        <dbReference type="ARBA" id="ARBA00022723"/>
    </source>
</evidence>